<protein>
    <recommendedName>
        <fullName evidence="11">VHS domain-containing protein</fullName>
    </recommendedName>
</protein>
<dbReference type="Pfam" id="PF03127">
    <property type="entry name" value="GAT"/>
    <property type="match status" value="1"/>
</dbReference>
<evidence type="ECO:0000256" key="3">
    <source>
        <dbReference type="ARBA" id="ARBA00022927"/>
    </source>
</evidence>
<dbReference type="EMBL" id="PJQD01000022">
    <property type="protein sequence ID" value="POY74701.1"/>
    <property type="molecule type" value="Genomic_DNA"/>
</dbReference>
<dbReference type="InterPro" id="IPR004152">
    <property type="entry name" value="GAT_dom"/>
</dbReference>
<dbReference type="Gene3D" id="1.25.40.90">
    <property type="match status" value="1"/>
</dbReference>
<dbReference type="GO" id="GO:0005802">
    <property type="term" value="C:trans-Golgi network"/>
    <property type="evidence" value="ECO:0007669"/>
    <property type="project" value="TreeGrafter"/>
</dbReference>
<feature type="region of interest" description="Disordered" evidence="6">
    <location>
        <begin position="373"/>
        <end position="422"/>
    </location>
</feature>
<dbReference type="PROSITE" id="PS50179">
    <property type="entry name" value="VHS"/>
    <property type="match status" value="1"/>
</dbReference>
<dbReference type="Gene3D" id="1.20.58.160">
    <property type="match status" value="1"/>
</dbReference>
<dbReference type="STRING" id="741276.A0A2S5BD82"/>
<feature type="region of interest" description="Disordered" evidence="6">
    <location>
        <begin position="1"/>
        <end position="30"/>
    </location>
</feature>
<dbReference type="GO" id="GO:0035091">
    <property type="term" value="F:phosphatidylinositol binding"/>
    <property type="evidence" value="ECO:0007669"/>
    <property type="project" value="InterPro"/>
</dbReference>
<evidence type="ECO:0000313" key="10">
    <source>
        <dbReference type="Proteomes" id="UP000237144"/>
    </source>
</evidence>
<keyword evidence="2" id="KW-0813">Transport</keyword>
<dbReference type="InterPro" id="IPR052653">
    <property type="entry name" value="ARF-binding"/>
</dbReference>
<name>A0A2S5BD82_9BASI</name>
<feature type="compositionally biased region" description="Low complexity" evidence="6">
    <location>
        <begin position="8"/>
        <end position="18"/>
    </location>
</feature>
<dbReference type="Pfam" id="PF00790">
    <property type="entry name" value="VHS"/>
    <property type="match status" value="1"/>
</dbReference>
<organism evidence="9 10">
    <name type="scientific">Rhodotorula taiwanensis</name>
    <dbReference type="NCBI Taxonomy" id="741276"/>
    <lineage>
        <taxon>Eukaryota</taxon>
        <taxon>Fungi</taxon>
        <taxon>Dikarya</taxon>
        <taxon>Basidiomycota</taxon>
        <taxon>Pucciniomycotina</taxon>
        <taxon>Microbotryomycetes</taxon>
        <taxon>Sporidiobolales</taxon>
        <taxon>Sporidiobolaceae</taxon>
        <taxon>Rhodotorula</taxon>
    </lineage>
</organism>
<evidence type="ECO:0000259" key="7">
    <source>
        <dbReference type="PROSITE" id="PS50179"/>
    </source>
</evidence>
<evidence type="ECO:0008006" key="11">
    <source>
        <dbReference type="Google" id="ProtNLM"/>
    </source>
</evidence>
<feature type="compositionally biased region" description="Low complexity" evidence="6">
    <location>
        <begin position="449"/>
        <end position="458"/>
    </location>
</feature>
<dbReference type="InterPro" id="IPR008942">
    <property type="entry name" value="ENTH_VHS"/>
</dbReference>
<evidence type="ECO:0000256" key="5">
    <source>
        <dbReference type="ARBA" id="ARBA00053552"/>
    </source>
</evidence>
<dbReference type="CDD" id="cd14235">
    <property type="entry name" value="GAT_GGA_fungi"/>
    <property type="match status" value="1"/>
</dbReference>
<evidence type="ECO:0000259" key="8">
    <source>
        <dbReference type="PROSITE" id="PS50909"/>
    </source>
</evidence>
<reference evidence="9 10" key="1">
    <citation type="journal article" date="2018" name="Front. Microbiol.">
        <title>Prospects for Fungal Bioremediation of Acidic Radioactive Waste Sites: Characterization and Genome Sequence of Rhodotorula taiwanensis MD1149.</title>
        <authorList>
            <person name="Tkavc R."/>
            <person name="Matrosova V.Y."/>
            <person name="Grichenko O.E."/>
            <person name="Gostincar C."/>
            <person name="Volpe R.P."/>
            <person name="Klimenkova P."/>
            <person name="Gaidamakova E.K."/>
            <person name="Zhou C.E."/>
            <person name="Stewart B.J."/>
            <person name="Lyman M.G."/>
            <person name="Malfatti S.A."/>
            <person name="Rubinfeld B."/>
            <person name="Courtot M."/>
            <person name="Singh J."/>
            <person name="Dalgard C.L."/>
            <person name="Hamilton T."/>
            <person name="Frey K.G."/>
            <person name="Gunde-Cimerman N."/>
            <person name="Dugan L."/>
            <person name="Daly M.J."/>
        </authorList>
    </citation>
    <scope>NUCLEOTIDE SEQUENCE [LARGE SCALE GENOMIC DNA]</scope>
    <source>
        <strain evidence="9 10">MD1149</strain>
    </source>
</reference>
<dbReference type="GO" id="GO:0006895">
    <property type="term" value="P:Golgi to endosome transport"/>
    <property type="evidence" value="ECO:0007669"/>
    <property type="project" value="TreeGrafter"/>
</dbReference>
<gene>
    <name evidence="9" type="ORF">BMF94_2176</name>
</gene>
<dbReference type="FunFam" id="1.25.40.90:FF:000008">
    <property type="entry name" value="VHS domain protein"/>
    <property type="match status" value="1"/>
</dbReference>
<dbReference type="GO" id="GO:0006896">
    <property type="term" value="P:Golgi to vacuole transport"/>
    <property type="evidence" value="ECO:0007669"/>
    <property type="project" value="UniProtKB-ARBA"/>
</dbReference>
<feature type="domain" description="GAT" evidence="8">
    <location>
        <begin position="206"/>
        <end position="334"/>
    </location>
</feature>
<dbReference type="SUPFAM" id="SSF89009">
    <property type="entry name" value="GAT-like domain"/>
    <property type="match status" value="1"/>
</dbReference>
<evidence type="ECO:0000313" key="9">
    <source>
        <dbReference type="EMBL" id="POY74701.1"/>
    </source>
</evidence>
<feature type="domain" description="VHS" evidence="7">
    <location>
        <begin position="43"/>
        <end position="179"/>
    </location>
</feature>
<keyword evidence="4" id="KW-0333">Golgi apparatus</keyword>
<dbReference type="GO" id="GO:0043130">
    <property type="term" value="F:ubiquitin binding"/>
    <property type="evidence" value="ECO:0007669"/>
    <property type="project" value="InterPro"/>
</dbReference>
<feature type="region of interest" description="Disordered" evidence="6">
    <location>
        <begin position="482"/>
        <end position="552"/>
    </location>
</feature>
<evidence type="ECO:0000256" key="1">
    <source>
        <dbReference type="ARBA" id="ARBA00004601"/>
    </source>
</evidence>
<comment type="function">
    <text evidence="5">May play a role in the regulation of membrane traffic through the trans-Golgi network.</text>
</comment>
<dbReference type="Proteomes" id="UP000237144">
    <property type="component" value="Unassembled WGS sequence"/>
</dbReference>
<feature type="region of interest" description="Disordered" evidence="6">
    <location>
        <begin position="435"/>
        <end position="461"/>
    </location>
</feature>
<feature type="compositionally biased region" description="Gly residues" evidence="6">
    <location>
        <begin position="502"/>
        <end position="528"/>
    </location>
</feature>
<dbReference type="InterPro" id="IPR038425">
    <property type="entry name" value="GAT_sf"/>
</dbReference>
<comment type="caution">
    <text evidence="9">The sequence shown here is derived from an EMBL/GenBank/DDBJ whole genome shotgun (WGS) entry which is preliminary data.</text>
</comment>
<feature type="compositionally biased region" description="Low complexity" evidence="6">
    <location>
        <begin position="484"/>
        <end position="501"/>
    </location>
</feature>
<evidence type="ECO:0000256" key="2">
    <source>
        <dbReference type="ARBA" id="ARBA00022448"/>
    </source>
</evidence>
<keyword evidence="10" id="KW-1185">Reference proteome</keyword>
<dbReference type="InterPro" id="IPR002014">
    <property type="entry name" value="VHS_dom"/>
</dbReference>
<evidence type="ECO:0000256" key="6">
    <source>
        <dbReference type="SAM" id="MobiDB-lite"/>
    </source>
</evidence>
<dbReference type="SMART" id="SM00288">
    <property type="entry name" value="VHS"/>
    <property type="match status" value="1"/>
</dbReference>
<dbReference type="PANTHER" id="PTHR47180:SF1">
    <property type="entry name" value="ADP-RIBOSYLATION FACTOR-BINDING PROTEIN GGA1-RELATED"/>
    <property type="match status" value="1"/>
</dbReference>
<proteinExistence type="predicted"/>
<dbReference type="SUPFAM" id="SSF48464">
    <property type="entry name" value="ENTH/VHS domain"/>
    <property type="match status" value="1"/>
</dbReference>
<dbReference type="GO" id="GO:0005829">
    <property type="term" value="C:cytosol"/>
    <property type="evidence" value="ECO:0007669"/>
    <property type="project" value="GOC"/>
</dbReference>
<dbReference type="AlphaFoldDB" id="A0A2S5BD82"/>
<accession>A0A2S5BD82</accession>
<dbReference type="OrthoDB" id="2018246at2759"/>
<evidence type="ECO:0000256" key="4">
    <source>
        <dbReference type="ARBA" id="ARBA00023034"/>
    </source>
</evidence>
<comment type="subcellular location">
    <subcellularLocation>
        <location evidence="1">Golgi apparatus</location>
        <location evidence="1">trans-Golgi network</location>
    </subcellularLocation>
</comment>
<sequence length="552" mass="59535">MASHHRATATSSWATSSTPSPPLTRFGQPPTTRETLVAYIERACDPSLHEPNLSLDLEIADLINSKKANTPREAAVEVVRLINHRNTHVAMLALHLLDILVKNCGYPFHLQISTKEFLNELVRRFPERPPTFPPPPMKKILELVHEWKNTICVTSKHKEDLVHIRDMHRLLSYKGYRFPDFDRRSAQVLNPSENLQTPDELEEEDREAQAAKLQELIRRGTPKDLAAAQELMKIMAGAEPEKKPNYEEQVNKELDRVQQRVLLLNEMLNNAAPKERFVEGDAYDQIAKKCRHVQPKLQKWIAESAESNPEGMDRLLLINDLMNNILTRYDAFKAGDRSATAEIDPALNAGGAGSKARAQAQQVSLIDFDDDEAFAAPTPPAASTPAAASAGPSNPLDDLASLSLGGPSAPAQQNSGAGSLFDLNDAFGAAPAPQAIQQRPNTSLPPPLSLNGSAPLAPVANRPMQPLQQPAVSGTFFSNQARYSTPGYQSPSPSPSPSVSTFGGGSSAGLGSISLGGAGTPGGGGGGRSSAPPVPPKQQPQKDAFADLLGDF</sequence>
<dbReference type="CDD" id="cd16998">
    <property type="entry name" value="VHS_GGA_fungi"/>
    <property type="match status" value="1"/>
</dbReference>
<dbReference type="GO" id="GO:0043328">
    <property type="term" value="P:protein transport to vacuole involved in ubiquitin-dependent protein catabolic process via the multivesicular body sorting pathway"/>
    <property type="evidence" value="ECO:0007669"/>
    <property type="project" value="TreeGrafter"/>
</dbReference>
<dbReference type="PROSITE" id="PS50909">
    <property type="entry name" value="GAT"/>
    <property type="match status" value="1"/>
</dbReference>
<keyword evidence="3" id="KW-0653">Protein transport</keyword>
<dbReference type="FunFam" id="1.20.58.160:FF:000005">
    <property type="entry name" value="Unplaced genomic scaffold supercont1.2, whole genome shotgun sequence"/>
    <property type="match status" value="1"/>
</dbReference>
<dbReference type="PANTHER" id="PTHR47180">
    <property type="entry name" value="ADP-RIBOSYLATION FACTOR-BINDING PROTEIN GGA1-RELATED"/>
    <property type="match status" value="1"/>
</dbReference>